<sequence>MEIPSHRSVREGLSYQCGGKGEFKTRRRSGTTGSFPTAGSKHAPQKLMLFASTAYMLLFLFKQILKMGESITMTQNPRFKYEDWQLWMTLGDEAFLGEQAPDTPVFTMEGEKNKHNRPLVLSFGSCT</sequence>
<keyword evidence="3" id="KW-1185">Reference proteome</keyword>
<protein>
    <submittedName>
        <fullName evidence="2">Uncharacterized protein</fullName>
    </submittedName>
</protein>
<reference evidence="2" key="2">
    <citation type="submission" date="2025-08" db="UniProtKB">
        <authorList>
            <consortium name="Ensembl"/>
        </authorList>
    </citation>
    <scope>IDENTIFICATION</scope>
</reference>
<name>A0A672I3B9_SALFA</name>
<reference evidence="2" key="3">
    <citation type="submission" date="2025-09" db="UniProtKB">
        <authorList>
            <consortium name="Ensembl"/>
        </authorList>
    </citation>
    <scope>IDENTIFICATION</scope>
</reference>
<feature type="region of interest" description="Disordered" evidence="1">
    <location>
        <begin position="19"/>
        <end position="40"/>
    </location>
</feature>
<dbReference type="AlphaFoldDB" id="A0A672I3B9"/>
<accession>A0A672I3B9</accession>
<evidence type="ECO:0000313" key="2">
    <source>
        <dbReference type="Ensembl" id="ENSSFAP00005036131.1"/>
    </source>
</evidence>
<reference evidence="2" key="1">
    <citation type="submission" date="2019-06" db="EMBL/GenBank/DDBJ databases">
        <authorList>
            <consortium name="Wellcome Sanger Institute Data Sharing"/>
        </authorList>
    </citation>
    <scope>NUCLEOTIDE SEQUENCE [LARGE SCALE GENOMIC DNA]</scope>
</reference>
<dbReference type="Proteomes" id="UP000472267">
    <property type="component" value="Chromosome 23"/>
</dbReference>
<dbReference type="InParanoid" id="A0A672I3B9"/>
<evidence type="ECO:0000256" key="1">
    <source>
        <dbReference type="SAM" id="MobiDB-lite"/>
    </source>
</evidence>
<organism evidence="2 3">
    <name type="scientific">Salarias fasciatus</name>
    <name type="common">Jewelled blenny</name>
    <name type="synonym">Blennius fasciatus</name>
    <dbReference type="NCBI Taxonomy" id="181472"/>
    <lineage>
        <taxon>Eukaryota</taxon>
        <taxon>Metazoa</taxon>
        <taxon>Chordata</taxon>
        <taxon>Craniata</taxon>
        <taxon>Vertebrata</taxon>
        <taxon>Euteleostomi</taxon>
        <taxon>Actinopterygii</taxon>
        <taxon>Neopterygii</taxon>
        <taxon>Teleostei</taxon>
        <taxon>Neoteleostei</taxon>
        <taxon>Acanthomorphata</taxon>
        <taxon>Ovalentaria</taxon>
        <taxon>Blenniimorphae</taxon>
        <taxon>Blenniiformes</taxon>
        <taxon>Blennioidei</taxon>
        <taxon>Blenniidae</taxon>
        <taxon>Salariinae</taxon>
        <taxon>Salarias</taxon>
    </lineage>
</organism>
<dbReference type="Ensembl" id="ENSSFAT00005037488.1">
    <property type="protein sequence ID" value="ENSSFAP00005036131.1"/>
    <property type="gene ID" value="ENSSFAG00005018263.1"/>
</dbReference>
<proteinExistence type="predicted"/>
<evidence type="ECO:0000313" key="3">
    <source>
        <dbReference type="Proteomes" id="UP000472267"/>
    </source>
</evidence>